<keyword evidence="2" id="KW-1185">Reference proteome</keyword>
<gene>
    <name evidence="1" type="ORF">G8D99_07540</name>
</gene>
<sequence>MHKLNFVSFEKIYLIGSVFELNLRQNEEVLSIIMDGEENGYDDLIFFHIHFNTVASCYYEINEMWPEEVESKYDMSIFEETNWQAGVYKVENSDKEHIQRFDPQDKLNLSKFLVISQNCFCEVIANSNIEIKKQKNQ</sequence>
<evidence type="ECO:0000313" key="2">
    <source>
        <dbReference type="Proteomes" id="UP000501939"/>
    </source>
</evidence>
<reference evidence="1 2" key="1">
    <citation type="submission" date="2020-03" db="EMBL/GenBank/DDBJ databases">
        <authorList>
            <person name="Zhu W."/>
        </authorList>
    </citation>
    <scope>NUCLEOTIDE SEQUENCE [LARGE SCALE GENOMIC DNA]</scope>
    <source>
        <strain evidence="1 2">185</strain>
    </source>
</reference>
<evidence type="ECO:0000313" key="1">
    <source>
        <dbReference type="EMBL" id="QIO08882.1"/>
    </source>
</evidence>
<protein>
    <submittedName>
        <fullName evidence="1">Uncharacterized protein</fullName>
    </submittedName>
</protein>
<dbReference type="AlphaFoldDB" id="A0A6G8S400"/>
<dbReference type="KEGG" id="alj:G8D99_07540"/>
<name>A0A6G8S400_9GAMM</name>
<dbReference type="RefSeq" id="WP_166324024.1">
    <property type="nucleotide sequence ID" value="NZ_CP049916.1"/>
</dbReference>
<dbReference type="EMBL" id="CP049916">
    <property type="protein sequence ID" value="QIO08882.1"/>
    <property type="molecule type" value="Genomic_DNA"/>
</dbReference>
<proteinExistence type="predicted"/>
<accession>A0A6G8S400</accession>
<dbReference type="Proteomes" id="UP000501939">
    <property type="component" value="Chromosome"/>
</dbReference>
<organism evidence="1 2">
    <name type="scientific">Acinetobacter lanii</name>
    <dbReference type="NCBI Taxonomy" id="2715163"/>
    <lineage>
        <taxon>Bacteria</taxon>
        <taxon>Pseudomonadati</taxon>
        <taxon>Pseudomonadota</taxon>
        <taxon>Gammaproteobacteria</taxon>
        <taxon>Moraxellales</taxon>
        <taxon>Moraxellaceae</taxon>
        <taxon>Acinetobacter</taxon>
    </lineage>
</organism>